<dbReference type="RefSeq" id="WP_154238876.1">
    <property type="nucleotide sequence ID" value="NZ_WKPI01000015.1"/>
</dbReference>
<dbReference type="InterPro" id="IPR050448">
    <property type="entry name" value="OpgB/LTA_synthase_biosynth"/>
</dbReference>
<evidence type="ECO:0000256" key="6">
    <source>
        <dbReference type="ARBA" id="ARBA00022989"/>
    </source>
</evidence>
<gene>
    <name evidence="14" type="ORF">GKD88_09645</name>
    <name evidence="13" type="ORF">GKE08_09845</name>
</gene>
<dbReference type="CDD" id="cd16015">
    <property type="entry name" value="LTA_synthase"/>
    <property type="match status" value="1"/>
</dbReference>
<keyword evidence="9" id="KW-0464">Manganese</keyword>
<dbReference type="PANTHER" id="PTHR47371:SF3">
    <property type="entry name" value="PHOSPHOGLYCEROL TRANSFERASE I"/>
    <property type="match status" value="1"/>
</dbReference>
<dbReference type="Proteomes" id="UP000433575">
    <property type="component" value="Unassembled WGS sequence"/>
</dbReference>
<feature type="transmembrane region" description="Helical" evidence="11">
    <location>
        <begin position="12"/>
        <end position="31"/>
    </location>
</feature>
<feature type="binding site" evidence="10">
    <location>
        <position position="295"/>
    </location>
    <ligand>
        <name>Mn(2+)</name>
        <dbReference type="ChEBI" id="CHEBI:29035"/>
    </ligand>
</feature>
<evidence type="ECO:0000256" key="5">
    <source>
        <dbReference type="ARBA" id="ARBA00022692"/>
    </source>
</evidence>
<dbReference type="GO" id="GO:0016740">
    <property type="term" value="F:transferase activity"/>
    <property type="evidence" value="ECO:0007669"/>
    <property type="project" value="UniProtKB-KW"/>
</dbReference>
<evidence type="ECO:0000313" key="15">
    <source>
        <dbReference type="Proteomes" id="UP000433575"/>
    </source>
</evidence>
<evidence type="ECO:0000256" key="3">
    <source>
        <dbReference type="ARBA" id="ARBA00009983"/>
    </source>
</evidence>
<dbReference type="EMBL" id="WKPJ01000013">
    <property type="protein sequence ID" value="MSA89627.1"/>
    <property type="molecule type" value="Genomic_DNA"/>
</dbReference>
<evidence type="ECO:0000256" key="10">
    <source>
        <dbReference type="PIRSR" id="PIRSR005091-3"/>
    </source>
</evidence>
<comment type="similarity">
    <text evidence="3">Belongs to the LTA synthase family.</text>
</comment>
<feature type="transmembrane region" description="Helical" evidence="11">
    <location>
        <begin position="122"/>
        <end position="139"/>
    </location>
</feature>
<keyword evidence="13" id="KW-0378">Hydrolase</keyword>
<feature type="transmembrane region" description="Helical" evidence="11">
    <location>
        <begin position="43"/>
        <end position="62"/>
    </location>
</feature>
<dbReference type="Gene3D" id="3.30.1120.170">
    <property type="match status" value="1"/>
</dbReference>
<feature type="domain" description="Sulfatase N-terminal" evidence="12">
    <location>
        <begin position="250"/>
        <end position="546"/>
    </location>
</feature>
<evidence type="ECO:0000256" key="2">
    <source>
        <dbReference type="ARBA" id="ARBA00004936"/>
    </source>
</evidence>
<feature type="active site" evidence="8">
    <location>
        <position position="295"/>
    </location>
</feature>
<protein>
    <submittedName>
        <fullName evidence="13">Sulfatase-like hydrolase/transferase</fullName>
    </submittedName>
</protein>
<comment type="pathway">
    <text evidence="2">Cell wall biogenesis; lipoteichoic acid biosynthesis.</text>
</comment>
<dbReference type="InterPro" id="IPR017850">
    <property type="entry name" value="Alkaline_phosphatase_core_sf"/>
</dbReference>
<comment type="subcellular location">
    <subcellularLocation>
        <location evidence="1">Cell membrane</location>
        <topology evidence="1">Multi-pass membrane protein</topology>
    </subcellularLocation>
</comment>
<sequence>MKVTKKIRKQLVSNIDVLIFFFSILFFDYYFRSQLAFTTTNSRLIFVNIFIGLFLSSFLFLLGKKTRLVIGSLILLILSLLCFCQNLHYNYFTTFFSFSKASILKEFFQVKNEATGKITLDLSTYFIPVILFILSNCIKGKQIKYKPIIKISSFVFISILSTVCLILTFSNYPNASKKSESDAYLYETLYNKVRAVERLGLYSYTIKDAQLTLSNKVSNADEEKALIDLYIEEHGYTSETNEYTGLFKGKNLILILCESLSNIVVDEDLTPTLYMMQSQGINFNNHYAPVYQSATADSEFISLMSQIPSIENGPLAYDFYENTFPNALPQLFREIGYSANSFHSFKKEFYNRETLHYTYGFTYLYDWLDLNLEKRPEFVEAYNWIHDRELFTKAIDATNENASEPFFDFFISVSGHVPYVRERYELEYDLWQTIVLHGEAGEKYSTEALCYLAAQKTLDTGLEALIEKLRNTGQLENTVIALYGDHYPYGLTKSATKELFTNLKNDYEIYRVPFIIWTPELTESTTIEKVTSTYDIMPTLCNLFDINLDGHLITGRDALSQKDGLVIFEDHSWLNDRAYFNATKGSVIKLDPSITDQEINEINDQVFEEIQISQSILTTDYFSDSK</sequence>
<feature type="binding site" evidence="10">
    <location>
        <position position="258"/>
    </location>
    <ligand>
        <name>Mn(2+)</name>
        <dbReference type="ChEBI" id="CHEBI:29035"/>
    </ligand>
</feature>
<dbReference type="InterPro" id="IPR000917">
    <property type="entry name" value="Sulfatase_N"/>
</dbReference>
<dbReference type="Pfam" id="PF00884">
    <property type="entry name" value="Sulfatase"/>
    <property type="match status" value="1"/>
</dbReference>
<reference evidence="15 16" key="1">
    <citation type="journal article" date="2019" name="Nat. Med.">
        <title>A library of human gut bacterial isolates paired with longitudinal multiomics data enables mechanistic microbiome research.</title>
        <authorList>
            <person name="Poyet M."/>
            <person name="Groussin M."/>
            <person name="Gibbons S.M."/>
            <person name="Avila-Pacheco J."/>
            <person name="Jiang X."/>
            <person name="Kearney S.M."/>
            <person name="Perrotta A.R."/>
            <person name="Berdy B."/>
            <person name="Zhao S."/>
            <person name="Lieberman T.D."/>
            <person name="Swanson P.K."/>
            <person name="Smith M."/>
            <person name="Roesemann S."/>
            <person name="Alexander J.E."/>
            <person name="Rich S.A."/>
            <person name="Livny J."/>
            <person name="Vlamakis H."/>
            <person name="Clish C."/>
            <person name="Bullock K."/>
            <person name="Deik A."/>
            <person name="Scott J."/>
            <person name="Pierce K.A."/>
            <person name="Xavier R.J."/>
            <person name="Alm E.J."/>
        </authorList>
    </citation>
    <scope>NUCLEOTIDE SEQUENCE [LARGE SCALE GENOMIC DNA]</scope>
    <source>
        <strain evidence="13 15">BIOML-A4</strain>
        <strain evidence="14 16">BIOML-A5</strain>
    </source>
</reference>
<evidence type="ECO:0000313" key="13">
    <source>
        <dbReference type="EMBL" id="MSA89627.1"/>
    </source>
</evidence>
<evidence type="ECO:0000256" key="9">
    <source>
        <dbReference type="PIRSR" id="PIRSR005091-2"/>
    </source>
</evidence>
<keyword evidence="13" id="KW-0808">Transferase</keyword>
<dbReference type="GO" id="GO:0046872">
    <property type="term" value="F:metal ion binding"/>
    <property type="evidence" value="ECO:0007669"/>
    <property type="project" value="UniProtKB-KW"/>
</dbReference>
<keyword evidence="5 11" id="KW-0812">Transmembrane</keyword>
<dbReference type="PIRSF" id="PIRSF005091">
    <property type="entry name" value="Mmb_sulf_HI1246"/>
    <property type="match status" value="1"/>
</dbReference>
<evidence type="ECO:0000313" key="16">
    <source>
        <dbReference type="Proteomes" id="UP000480929"/>
    </source>
</evidence>
<feature type="transmembrane region" description="Helical" evidence="11">
    <location>
        <begin position="69"/>
        <end position="89"/>
    </location>
</feature>
<evidence type="ECO:0000256" key="7">
    <source>
        <dbReference type="ARBA" id="ARBA00023136"/>
    </source>
</evidence>
<dbReference type="InterPro" id="IPR012160">
    <property type="entry name" value="LtaS-like"/>
</dbReference>
<proteinExistence type="inferred from homology"/>
<dbReference type="AlphaFoldDB" id="A0A6N7S6V2"/>
<feature type="binding site" evidence="10">
    <location>
        <position position="486"/>
    </location>
    <ligand>
        <name>Mn(2+)</name>
        <dbReference type="ChEBI" id="CHEBI:29035"/>
    </ligand>
</feature>
<dbReference type="OrthoDB" id="5901192at2"/>
<dbReference type="SUPFAM" id="SSF53649">
    <property type="entry name" value="Alkaline phosphatase-like"/>
    <property type="match status" value="1"/>
</dbReference>
<keyword evidence="16" id="KW-1185">Reference proteome</keyword>
<dbReference type="EMBL" id="WKPI01000015">
    <property type="protein sequence ID" value="MSC33382.1"/>
    <property type="molecule type" value="Genomic_DNA"/>
</dbReference>
<evidence type="ECO:0000256" key="1">
    <source>
        <dbReference type="ARBA" id="ARBA00004651"/>
    </source>
</evidence>
<evidence type="ECO:0000256" key="8">
    <source>
        <dbReference type="PIRSR" id="PIRSR005091-1"/>
    </source>
</evidence>
<dbReference type="Proteomes" id="UP000480929">
    <property type="component" value="Unassembled WGS sequence"/>
</dbReference>
<keyword evidence="4" id="KW-1003">Cell membrane</keyword>
<evidence type="ECO:0000313" key="14">
    <source>
        <dbReference type="EMBL" id="MSC33382.1"/>
    </source>
</evidence>
<comment type="caution">
    <text evidence="13">The sequence shown here is derived from an EMBL/GenBank/DDBJ whole genome shotgun (WGS) entry which is preliminary data.</text>
</comment>
<name>A0A6N7S6V2_9FIRM</name>
<dbReference type="Gene3D" id="3.40.720.10">
    <property type="entry name" value="Alkaline Phosphatase, subunit A"/>
    <property type="match status" value="1"/>
</dbReference>
<keyword evidence="9" id="KW-0479">Metal-binding</keyword>
<evidence type="ECO:0000256" key="11">
    <source>
        <dbReference type="SAM" id="Phobius"/>
    </source>
</evidence>
<evidence type="ECO:0000259" key="12">
    <source>
        <dbReference type="Pfam" id="PF00884"/>
    </source>
</evidence>
<keyword evidence="6 11" id="KW-1133">Transmembrane helix</keyword>
<dbReference type="GO" id="GO:0016787">
    <property type="term" value="F:hydrolase activity"/>
    <property type="evidence" value="ECO:0007669"/>
    <property type="project" value="UniProtKB-KW"/>
</dbReference>
<feature type="binding site" evidence="10">
    <location>
        <position position="485"/>
    </location>
    <ligand>
        <name>Mn(2+)</name>
        <dbReference type="ChEBI" id="CHEBI:29035"/>
    </ligand>
</feature>
<evidence type="ECO:0000256" key="4">
    <source>
        <dbReference type="ARBA" id="ARBA00022475"/>
    </source>
</evidence>
<keyword evidence="7 11" id="KW-0472">Membrane</keyword>
<organism evidence="13 15">
    <name type="scientific">Holdemania massiliensis</name>
    <dbReference type="NCBI Taxonomy" id="1468449"/>
    <lineage>
        <taxon>Bacteria</taxon>
        <taxon>Bacillati</taxon>
        <taxon>Bacillota</taxon>
        <taxon>Erysipelotrichia</taxon>
        <taxon>Erysipelotrichales</taxon>
        <taxon>Erysipelotrichaceae</taxon>
        <taxon>Holdemania</taxon>
    </lineage>
</organism>
<accession>A0A6N7S6V2</accession>
<feature type="binding site" evidence="9">
    <location>
        <position position="416"/>
    </location>
    <ligand>
        <name>substrate</name>
    </ligand>
</feature>
<dbReference type="PANTHER" id="PTHR47371">
    <property type="entry name" value="LIPOTEICHOIC ACID SYNTHASE"/>
    <property type="match status" value="1"/>
</dbReference>
<feature type="transmembrane region" description="Helical" evidence="11">
    <location>
        <begin position="151"/>
        <end position="172"/>
    </location>
</feature>
<dbReference type="GO" id="GO:0005886">
    <property type="term" value="C:plasma membrane"/>
    <property type="evidence" value="ECO:0007669"/>
    <property type="project" value="UniProtKB-SubCell"/>
</dbReference>